<reference evidence="6 7" key="1">
    <citation type="journal article" date="2015" name="Proc. Natl. Acad. Sci. U.S.A.">
        <title>The resurrection genome of Boea hygrometrica: A blueprint for survival of dehydration.</title>
        <authorList>
            <person name="Xiao L."/>
            <person name="Yang G."/>
            <person name="Zhang L."/>
            <person name="Yang X."/>
            <person name="Zhao S."/>
            <person name="Ji Z."/>
            <person name="Zhou Q."/>
            <person name="Hu M."/>
            <person name="Wang Y."/>
            <person name="Chen M."/>
            <person name="Xu Y."/>
            <person name="Jin H."/>
            <person name="Xiao X."/>
            <person name="Hu G."/>
            <person name="Bao F."/>
            <person name="Hu Y."/>
            <person name="Wan P."/>
            <person name="Li L."/>
            <person name="Deng X."/>
            <person name="Kuang T."/>
            <person name="Xiang C."/>
            <person name="Zhu J.K."/>
            <person name="Oliver M.J."/>
            <person name="He Y."/>
        </authorList>
    </citation>
    <scope>NUCLEOTIDE SEQUENCE [LARGE SCALE GENOMIC DNA]</scope>
    <source>
        <strain evidence="7">cv. XS01</strain>
    </source>
</reference>
<feature type="chain" id="PRO_5016260154" evidence="4">
    <location>
        <begin position="24"/>
        <end position="172"/>
    </location>
</feature>
<gene>
    <name evidence="6" type="ORF">F511_42511</name>
</gene>
<dbReference type="SUPFAM" id="SSF101148">
    <property type="entry name" value="Plant invertase/pectin methylesterase inhibitor"/>
    <property type="match status" value="1"/>
</dbReference>
<dbReference type="Pfam" id="PF04043">
    <property type="entry name" value="PMEI"/>
    <property type="match status" value="1"/>
</dbReference>
<proteinExistence type="inferred from homology"/>
<evidence type="ECO:0000256" key="3">
    <source>
        <dbReference type="ARBA" id="ARBA00038471"/>
    </source>
</evidence>
<keyword evidence="7" id="KW-1185">Reference proteome</keyword>
<dbReference type="PANTHER" id="PTHR36710">
    <property type="entry name" value="PECTINESTERASE INHIBITOR-LIKE"/>
    <property type="match status" value="1"/>
</dbReference>
<evidence type="ECO:0000313" key="6">
    <source>
        <dbReference type="EMBL" id="KZV14575.1"/>
    </source>
</evidence>
<evidence type="ECO:0000256" key="2">
    <source>
        <dbReference type="ARBA" id="ARBA00023157"/>
    </source>
</evidence>
<dbReference type="Gene3D" id="1.20.140.40">
    <property type="entry name" value="Invertase/pectin methylesterase inhibitor family protein"/>
    <property type="match status" value="1"/>
</dbReference>
<feature type="domain" description="Pectinesterase inhibitor" evidence="5">
    <location>
        <begin position="23"/>
        <end position="167"/>
    </location>
</feature>
<dbReference type="CDD" id="cd15797">
    <property type="entry name" value="PMEI"/>
    <property type="match status" value="1"/>
</dbReference>
<dbReference type="SMART" id="SM00856">
    <property type="entry name" value="PMEI"/>
    <property type="match status" value="1"/>
</dbReference>
<dbReference type="InterPro" id="IPR035513">
    <property type="entry name" value="Invertase/methylesterase_inhib"/>
</dbReference>
<name>A0A2Z7A6H2_9LAMI</name>
<keyword evidence="2" id="KW-1015">Disulfide bond</keyword>
<evidence type="ECO:0000256" key="4">
    <source>
        <dbReference type="SAM" id="SignalP"/>
    </source>
</evidence>
<dbReference type="PANTHER" id="PTHR36710:SF18">
    <property type="entry name" value="PECTINESTERASE INHIBITOR 5-RELATED"/>
    <property type="match status" value="1"/>
</dbReference>
<dbReference type="InterPro" id="IPR052421">
    <property type="entry name" value="PCW_Enzyme_Inhibitor"/>
</dbReference>
<dbReference type="OrthoDB" id="764172at2759"/>
<dbReference type="AlphaFoldDB" id="A0A2Z7A6H2"/>
<evidence type="ECO:0000313" key="7">
    <source>
        <dbReference type="Proteomes" id="UP000250235"/>
    </source>
</evidence>
<accession>A0A2Z7A6H2</accession>
<dbReference type="InterPro" id="IPR006501">
    <property type="entry name" value="Pectinesterase_inhib_dom"/>
</dbReference>
<dbReference type="InterPro" id="IPR034086">
    <property type="entry name" value="PMEI_plant"/>
</dbReference>
<comment type="similarity">
    <text evidence="3">Belongs to the PMEI family.</text>
</comment>
<dbReference type="EMBL" id="KV020378">
    <property type="protein sequence ID" value="KZV14575.1"/>
    <property type="molecule type" value="Genomic_DNA"/>
</dbReference>
<dbReference type="Proteomes" id="UP000250235">
    <property type="component" value="Unassembled WGS sequence"/>
</dbReference>
<dbReference type="GO" id="GO:0046910">
    <property type="term" value="F:pectinesterase inhibitor activity"/>
    <property type="evidence" value="ECO:0007669"/>
    <property type="project" value="InterPro"/>
</dbReference>
<protein>
    <submittedName>
        <fullName evidence="6">Invertase/pectin methylesterase inhibitor family protein</fullName>
    </submittedName>
</protein>
<feature type="signal peptide" evidence="4">
    <location>
        <begin position="1"/>
        <end position="23"/>
    </location>
</feature>
<sequence>MALNYKIIFLLAINGYLFLTTHARPTLLEEVCNKTVNIGFCLNVFGSDPATRTASLPDLGQLAIAKATDRAVTTMKKSKTRSFFASDPKIRDALNECVHEYEAALAALRAAPDHLRKGRYADVYRHASQAAGEAIACQQGFLDRSVRSPLTRENLQLRDYCNIIEVIADASH</sequence>
<evidence type="ECO:0000259" key="5">
    <source>
        <dbReference type="SMART" id="SM00856"/>
    </source>
</evidence>
<evidence type="ECO:0000256" key="1">
    <source>
        <dbReference type="ARBA" id="ARBA00022729"/>
    </source>
</evidence>
<dbReference type="NCBIfam" id="TIGR01614">
    <property type="entry name" value="PME_inhib"/>
    <property type="match status" value="1"/>
</dbReference>
<keyword evidence="1 4" id="KW-0732">Signal</keyword>
<organism evidence="6 7">
    <name type="scientific">Dorcoceras hygrometricum</name>
    <dbReference type="NCBI Taxonomy" id="472368"/>
    <lineage>
        <taxon>Eukaryota</taxon>
        <taxon>Viridiplantae</taxon>
        <taxon>Streptophyta</taxon>
        <taxon>Embryophyta</taxon>
        <taxon>Tracheophyta</taxon>
        <taxon>Spermatophyta</taxon>
        <taxon>Magnoliopsida</taxon>
        <taxon>eudicotyledons</taxon>
        <taxon>Gunneridae</taxon>
        <taxon>Pentapetalae</taxon>
        <taxon>asterids</taxon>
        <taxon>lamiids</taxon>
        <taxon>Lamiales</taxon>
        <taxon>Gesneriaceae</taxon>
        <taxon>Didymocarpoideae</taxon>
        <taxon>Trichosporeae</taxon>
        <taxon>Loxocarpinae</taxon>
        <taxon>Dorcoceras</taxon>
    </lineage>
</organism>